<sequence>MHFSSFLIVGLGNPGPRYVSTRHNIGALSIAELLSRHPGTNLSVHRRTNTETADFFLSPGGPKAIIARTRTAMNLSGTPVAGLVDFFKIPLNHLVIIHDELELPFGDIKIRLGGGDHGHNGLKSVSRSLKSRDYVRVSIGIGRPPGRMDPAKFVLQPFNKNERAELPIICANAVDAVEDYLHGHS</sequence>
<dbReference type="RefSeq" id="WP_187975379.1">
    <property type="nucleotide sequence ID" value="NZ_CP046884.1"/>
</dbReference>
<keyword evidence="4 7" id="KW-0694">RNA-binding</keyword>
<feature type="active site" description="Proton acceptor" evidence="7">
    <location>
        <position position="23"/>
    </location>
</feature>
<proteinExistence type="inferred from homology"/>
<comment type="catalytic activity">
    <reaction evidence="7">
        <text>an N-acyl-L-alpha-aminoacyl-tRNA + H2O = an N-acyl-L-amino acid + a tRNA + H(+)</text>
        <dbReference type="Rhea" id="RHEA:54448"/>
        <dbReference type="Rhea" id="RHEA-COMP:10123"/>
        <dbReference type="Rhea" id="RHEA-COMP:13883"/>
        <dbReference type="ChEBI" id="CHEBI:15377"/>
        <dbReference type="ChEBI" id="CHEBI:15378"/>
        <dbReference type="ChEBI" id="CHEBI:59874"/>
        <dbReference type="ChEBI" id="CHEBI:78442"/>
        <dbReference type="ChEBI" id="CHEBI:138191"/>
        <dbReference type="EC" id="3.1.1.29"/>
    </reaction>
</comment>
<evidence type="ECO:0000256" key="1">
    <source>
        <dbReference type="ARBA" id="ARBA00013260"/>
    </source>
</evidence>
<comment type="subcellular location">
    <subcellularLocation>
        <location evidence="7">Cytoplasm</location>
    </subcellularLocation>
</comment>
<comment type="caution">
    <text evidence="7">Lacks conserved residue(s) required for the propagation of feature annotation.</text>
</comment>
<dbReference type="CDD" id="cd00462">
    <property type="entry name" value="PTH"/>
    <property type="match status" value="1"/>
</dbReference>
<feature type="binding site" evidence="7">
    <location>
        <position position="74"/>
    </location>
    <ligand>
        <name>tRNA</name>
        <dbReference type="ChEBI" id="CHEBI:17843"/>
    </ligand>
</feature>
<accession>A0A7H0SMZ7</accession>
<dbReference type="Gene3D" id="3.40.50.1470">
    <property type="entry name" value="Peptidyl-tRNA hydrolase"/>
    <property type="match status" value="1"/>
</dbReference>
<dbReference type="NCBIfam" id="TIGR00447">
    <property type="entry name" value="pth"/>
    <property type="match status" value="1"/>
</dbReference>
<dbReference type="GO" id="GO:0005737">
    <property type="term" value="C:cytoplasm"/>
    <property type="evidence" value="ECO:0007669"/>
    <property type="project" value="UniProtKB-SubCell"/>
</dbReference>
<dbReference type="GO" id="GO:0072344">
    <property type="term" value="P:rescue of stalled ribosome"/>
    <property type="evidence" value="ECO:0007669"/>
    <property type="project" value="UniProtKB-UniRule"/>
</dbReference>
<keyword evidence="7" id="KW-0963">Cytoplasm</keyword>
<dbReference type="KEGG" id="cpoy:GP475_04120"/>
<comment type="function">
    <text evidence="7">Catalyzes the release of premature peptidyl moieties from peptidyl-tRNA molecules trapped in stalled 50S ribosomal subunits, and thus maintains levels of free tRNAs and 50S ribosomes.</text>
</comment>
<dbReference type="Proteomes" id="UP000516320">
    <property type="component" value="Chromosome"/>
</dbReference>
<keyword evidence="9" id="KW-1185">Reference proteome</keyword>
<dbReference type="HAMAP" id="MF_00083">
    <property type="entry name" value="Pept_tRNA_hydro_bact"/>
    <property type="match status" value="1"/>
</dbReference>
<feature type="site" description="Stabilizes the basic form of H active site to accept a proton" evidence="7">
    <location>
        <position position="99"/>
    </location>
</feature>
<keyword evidence="3 7" id="KW-0378">Hydrolase</keyword>
<evidence type="ECO:0000313" key="9">
    <source>
        <dbReference type="Proteomes" id="UP000516320"/>
    </source>
</evidence>
<evidence type="ECO:0000256" key="6">
    <source>
        <dbReference type="ARBA" id="ARBA00050038"/>
    </source>
</evidence>
<evidence type="ECO:0000256" key="7">
    <source>
        <dbReference type="HAMAP-Rule" id="MF_00083"/>
    </source>
</evidence>
<dbReference type="EMBL" id="CP046884">
    <property type="protein sequence ID" value="QNQ89922.1"/>
    <property type="molecule type" value="Genomic_DNA"/>
</dbReference>
<dbReference type="PANTHER" id="PTHR17224:SF1">
    <property type="entry name" value="PEPTIDYL-TRNA HYDROLASE"/>
    <property type="match status" value="1"/>
</dbReference>
<dbReference type="GO" id="GO:0000049">
    <property type="term" value="F:tRNA binding"/>
    <property type="evidence" value="ECO:0007669"/>
    <property type="project" value="UniProtKB-UniRule"/>
</dbReference>
<dbReference type="GO" id="GO:0004045">
    <property type="term" value="F:peptidyl-tRNA hydrolase activity"/>
    <property type="evidence" value="ECO:0007669"/>
    <property type="project" value="UniProtKB-UniRule"/>
</dbReference>
<dbReference type="GO" id="GO:0006515">
    <property type="term" value="P:protein quality control for misfolded or incompletely synthesized proteins"/>
    <property type="evidence" value="ECO:0007669"/>
    <property type="project" value="UniProtKB-UniRule"/>
</dbReference>
<comment type="function">
    <text evidence="7">Hydrolyzes ribosome-free peptidyl-tRNAs (with 1 or more amino acids incorporated), which drop off the ribosome during protein synthesis, or as a result of ribosome stalling.</text>
</comment>
<dbReference type="PROSITE" id="PS01196">
    <property type="entry name" value="PEPT_TRNA_HYDROL_2"/>
    <property type="match status" value="1"/>
</dbReference>
<protein>
    <recommendedName>
        <fullName evidence="6 7">Peptidyl-tRNA hydrolase</fullName>
        <shortName evidence="7">Pth</shortName>
        <ecNumber evidence="1 7">3.1.1.29</ecNumber>
    </recommendedName>
</protein>
<evidence type="ECO:0000256" key="4">
    <source>
        <dbReference type="ARBA" id="ARBA00022884"/>
    </source>
</evidence>
<dbReference type="PANTHER" id="PTHR17224">
    <property type="entry name" value="PEPTIDYL-TRNA HYDROLASE"/>
    <property type="match status" value="1"/>
</dbReference>
<dbReference type="AlphaFoldDB" id="A0A7H0SMZ7"/>
<dbReference type="Pfam" id="PF01195">
    <property type="entry name" value="Pept_tRNA_hydro"/>
    <property type="match status" value="1"/>
</dbReference>
<evidence type="ECO:0000256" key="5">
    <source>
        <dbReference type="ARBA" id="ARBA00038063"/>
    </source>
</evidence>
<name>A0A7H0SMZ7_9CORY</name>
<keyword evidence="2 7" id="KW-0820">tRNA-binding</keyword>
<evidence type="ECO:0000313" key="8">
    <source>
        <dbReference type="EMBL" id="QNQ89922.1"/>
    </source>
</evidence>
<comment type="subunit">
    <text evidence="7">Monomer.</text>
</comment>
<evidence type="ECO:0000256" key="2">
    <source>
        <dbReference type="ARBA" id="ARBA00022555"/>
    </source>
</evidence>
<feature type="binding site" evidence="7">
    <location>
        <position position="18"/>
    </location>
    <ligand>
        <name>tRNA</name>
        <dbReference type="ChEBI" id="CHEBI:17843"/>
    </ligand>
</feature>
<evidence type="ECO:0000256" key="3">
    <source>
        <dbReference type="ARBA" id="ARBA00022801"/>
    </source>
</evidence>
<feature type="binding site" evidence="7">
    <location>
        <position position="120"/>
    </location>
    <ligand>
        <name>tRNA</name>
        <dbReference type="ChEBI" id="CHEBI:17843"/>
    </ligand>
</feature>
<comment type="similarity">
    <text evidence="5 7">Belongs to the PTH family.</text>
</comment>
<dbReference type="InterPro" id="IPR036416">
    <property type="entry name" value="Pept_tRNA_hydro_sf"/>
</dbReference>
<dbReference type="InterPro" id="IPR001328">
    <property type="entry name" value="Pept_tRNA_hydro"/>
</dbReference>
<dbReference type="InterPro" id="IPR018171">
    <property type="entry name" value="Pept_tRNA_hydro_CS"/>
</dbReference>
<dbReference type="SUPFAM" id="SSF53178">
    <property type="entry name" value="Peptidyl-tRNA hydrolase-like"/>
    <property type="match status" value="1"/>
</dbReference>
<feature type="site" description="Discriminates between blocked and unblocked aminoacyl-tRNA" evidence="7">
    <location>
        <position position="13"/>
    </location>
</feature>
<organism evidence="8 9">
    <name type="scientific">Corynebacterium poyangense</name>
    <dbReference type="NCBI Taxonomy" id="2684405"/>
    <lineage>
        <taxon>Bacteria</taxon>
        <taxon>Bacillati</taxon>
        <taxon>Actinomycetota</taxon>
        <taxon>Actinomycetes</taxon>
        <taxon>Mycobacteriales</taxon>
        <taxon>Corynebacteriaceae</taxon>
        <taxon>Corynebacterium</taxon>
    </lineage>
</organism>
<reference evidence="8 9" key="1">
    <citation type="submission" date="2019-12" db="EMBL/GenBank/DDBJ databases">
        <title>Corynebacterium sp. nov., isolated from feces of the Anser Albifrons in China.</title>
        <authorList>
            <person name="Liu Q."/>
        </authorList>
    </citation>
    <scope>NUCLEOTIDE SEQUENCE [LARGE SCALE GENOMIC DNA]</scope>
    <source>
        <strain evidence="8 9">4H37-19</strain>
    </source>
</reference>
<dbReference type="EC" id="3.1.1.29" evidence="1 7"/>
<gene>
    <name evidence="7" type="primary">pth</name>
    <name evidence="8" type="ORF">GP475_04120</name>
</gene>